<sequence length="44" mass="5295">MKRIPTMKNSEKIWKLEYWIPAAHPESDEQNKVKEHNEVQDKST</sequence>
<dbReference type="AlphaFoldDB" id="A0A0F8WGW8"/>
<evidence type="ECO:0000313" key="2">
    <source>
        <dbReference type="EMBL" id="KKK56112.1"/>
    </source>
</evidence>
<name>A0A0F8WGW8_9ZZZZ</name>
<accession>A0A0F8WGW8</accession>
<proteinExistence type="predicted"/>
<organism evidence="2">
    <name type="scientific">marine sediment metagenome</name>
    <dbReference type="NCBI Taxonomy" id="412755"/>
    <lineage>
        <taxon>unclassified sequences</taxon>
        <taxon>metagenomes</taxon>
        <taxon>ecological metagenomes</taxon>
    </lineage>
</organism>
<gene>
    <name evidence="2" type="ORF">LCGC14_3067820</name>
</gene>
<reference evidence="2" key="1">
    <citation type="journal article" date="2015" name="Nature">
        <title>Complex archaea that bridge the gap between prokaryotes and eukaryotes.</title>
        <authorList>
            <person name="Spang A."/>
            <person name="Saw J.H."/>
            <person name="Jorgensen S.L."/>
            <person name="Zaremba-Niedzwiedzka K."/>
            <person name="Martijn J."/>
            <person name="Lind A.E."/>
            <person name="van Eijk R."/>
            <person name="Schleper C."/>
            <person name="Guy L."/>
            <person name="Ettema T.J."/>
        </authorList>
    </citation>
    <scope>NUCLEOTIDE SEQUENCE</scope>
</reference>
<feature type="compositionally biased region" description="Basic and acidic residues" evidence="1">
    <location>
        <begin position="25"/>
        <end position="44"/>
    </location>
</feature>
<protein>
    <submittedName>
        <fullName evidence="2">Uncharacterized protein</fullName>
    </submittedName>
</protein>
<evidence type="ECO:0000256" key="1">
    <source>
        <dbReference type="SAM" id="MobiDB-lite"/>
    </source>
</evidence>
<feature type="region of interest" description="Disordered" evidence="1">
    <location>
        <begin position="24"/>
        <end position="44"/>
    </location>
</feature>
<dbReference type="EMBL" id="LAZR01065152">
    <property type="protein sequence ID" value="KKK56112.1"/>
    <property type="molecule type" value="Genomic_DNA"/>
</dbReference>
<comment type="caution">
    <text evidence="2">The sequence shown here is derived from an EMBL/GenBank/DDBJ whole genome shotgun (WGS) entry which is preliminary data.</text>
</comment>